<dbReference type="RefSeq" id="WP_050664265.1">
    <property type="nucleotide sequence ID" value="NZ_CP118494.1"/>
</dbReference>
<evidence type="ECO:0000256" key="4">
    <source>
        <dbReference type="ARBA" id="ARBA00022989"/>
    </source>
</evidence>
<dbReference type="GO" id="GO:0005886">
    <property type="term" value="C:plasma membrane"/>
    <property type="evidence" value="ECO:0007669"/>
    <property type="project" value="UniProtKB-SubCell"/>
</dbReference>
<organism evidence="7 8">
    <name type="scientific">Roseovarius tolerans</name>
    <dbReference type="NCBI Taxonomy" id="74031"/>
    <lineage>
        <taxon>Bacteria</taxon>
        <taxon>Pseudomonadati</taxon>
        <taxon>Pseudomonadota</taxon>
        <taxon>Alphaproteobacteria</taxon>
        <taxon>Rhodobacterales</taxon>
        <taxon>Roseobacteraceae</taxon>
        <taxon>Roseovarius</taxon>
    </lineage>
</organism>
<sequence length="117" mass="12143">MLPTLGLLLACQLIGEVTVRGIGLSIPGPVLGLALLIVILRLRPALAGELRPTISVILANLSLLFVPAGVGVIGNLDVLSEDWFALLIVLVLSTLLAMLASVGTFLAVRRVTEGPAK</sequence>
<evidence type="ECO:0000313" key="7">
    <source>
        <dbReference type="EMBL" id="KNX40031.1"/>
    </source>
</evidence>
<gene>
    <name evidence="7" type="primary">lrgA</name>
    <name evidence="7" type="ORF">ROTO_34380</name>
</gene>
<keyword evidence="5 6" id="KW-0472">Membrane</keyword>
<name>A0A0L6CQM7_9RHOB</name>
<dbReference type="PANTHER" id="PTHR33931">
    <property type="entry name" value="HOLIN-LIKE PROTEIN CIDA-RELATED"/>
    <property type="match status" value="1"/>
</dbReference>
<proteinExistence type="predicted"/>
<keyword evidence="8" id="KW-1185">Reference proteome</keyword>
<feature type="transmembrane region" description="Helical" evidence="6">
    <location>
        <begin position="54"/>
        <end position="73"/>
    </location>
</feature>
<dbReference type="EMBL" id="LGVV01000075">
    <property type="protein sequence ID" value="KNX40031.1"/>
    <property type="molecule type" value="Genomic_DNA"/>
</dbReference>
<dbReference type="InterPro" id="IPR005538">
    <property type="entry name" value="LrgA/CidA"/>
</dbReference>
<dbReference type="Pfam" id="PF03788">
    <property type="entry name" value="LrgA"/>
    <property type="match status" value="1"/>
</dbReference>
<feature type="transmembrane region" description="Helical" evidence="6">
    <location>
        <begin position="85"/>
        <end position="108"/>
    </location>
</feature>
<dbReference type="OrthoDB" id="385012at2"/>
<keyword evidence="4 6" id="KW-1133">Transmembrane helix</keyword>
<evidence type="ECO:0000256" key="2">
    <source>
        <dbReference type="ARBA" id="ARBA00022475"/>
    </source>
</evidence>
<evidence type="ECO:0000256" key="3">
    <source>
        <dbReference type="ARBA" id="ARBA00022692"/>
    </source>
</evidence>
<evidence type="ECO:0000313" key="8">
    <source>
        <dbReference type="Proteomes" id="UP000037046"/>
    </source>
</evidence>
<reference evidence="8" key="1">
    <citation type="submission" date="2015-07" db="EMBL/GenBank/DDBJ databases">
        <title>Draft Genome Sequence of Roseovarius tolerans EL-164, a producer of N-Acylated Alanine Methyl Esters (NAMEs).</title>
        <authorList>
            <person name="Voget S."/>
            <person name="Bruns H."/>
            <person name="Wagner-Doebler I."/>
            <person name="Schulz S."/>
            <person name="Daniel R."/>
        </authorList>
    </citation>
    <scope>NUCLEOTIDE SEQUENCE [LARGE SCALE GENOMIC DNA]</scope>
    <source>
        <strain evidence="8">EL-164</strain>
    </source>
</reference>
<keyword evidence="3 6" id="KW-0812">Transmembrane</keyword>
<dbReference type="PATRIC" id="fig|74031.6.peg.3523"/>
<dbReference type="AlphaFoldDB" id="A0A0L6CQM7"/>
<comment type="caution">
    <text evidence="7">The sequence shown here is derived from an EMBL/GenBank/DDBJ whole genome shotgun (WGS) entry which is preliminary data.</text>
</comment>
<dbReference type="STRING" id="74031.SAMN04488077_103167"/>
<feature type="transmembrane region" description="Helical" evidence="6">
    <location>
        <begin position="25"/>
        <end position="42"/>
    </location>
</feature>
<protein>
    <submittedName>
        <fullName evidence="7">Antiholin-like protein LrgA</fullName>
    </submittedName>
</protein>
<evidence type="ECO:0000256" key="6">
    <source>
        <dbReference type="SAM" id="Phobius"/>
    </source>
</evidence>
<accession>A0A0L6CQM7</accession>
<dbReference type="Proteomes" id="UP000037046">
    <property type="component" value="Unassembled WGS sequence"/>
</dbReference>
<evidence type="ECO:0000256" key="5">
    <source>
        <dbReference type="ARBA" id="ARBA00023136"/>
    </source>
</evidence>
<keyword evidence="2" id="KW-1003">Cell membrane</keyword>
<dbReference type="PANTHER" id="PTHR33931:SF2">
    <property type="entry name" value="HOLIN-LIKE PROTEIN CIDA"/>
    <property type="match status" value="1"/>
</dbReference>
<comment type="subcellular location">
    <subcellularLocation>
        <location evidence="1">Cell membrane</location>
        <topology evidence="1">Multi-pass membrane protein</topology>
    </subcellularLocation>
</comment>
<evidence type="ECO:0000256" key="1">
    <source>
        <dbReference type="ARBA" id="ARBA00004651"/>
    </source>
</evidence>